<dbReference type="CDD" id="cd06130">
    <property type="entry name" value="DNA_pol_III_epsilon_like"/>
    <property type="match status" value="1"/>
</dbReference>
<keyword evidence="4" id="KW-0540">Nuclease</keyword>
<dbReference type="GO" id="GO:0003887">
    <property type="term" value="F:DNA-directed DNA polymerase activity"/>
    <property type="evidence" value="ECO:0007669"/>
    <property type="project" value="UniProtKB-KW"/>
</dbReference>
<name>A0A1I3B1D2_9LACT</name>
<evidence type="ECO:0000256" key="4">
    <source>
        <dbReference type="ARBA" id="ARBA00022722"/>
    </source>
</evidence>
<dbReference type="FunFam" id="3.30.420.10:FF:000045">
    <property type="entry name" value="3'-5' exonuclease DinG"/>
    <property type="match status" value="1"/>
</dbReference>
<dbReference type="Pfam" id="PF00929">
    <property type="entry name" value="RNase_T"/>
    <property type="match status" value="1"/>
</dbReference>
<dbReference type="PANTHER" id="PTHR30231:SF42">
    <property type="entry name" value="EXONUCLEASE"/>
    <property type="match status" value="1"/>
</dbReference>
<dbReference type="GO" id="GO:0008408">
    <property type="term" value="F:3'-5' exonuclease activity"/>
    <property type="evidence" value="ECO:0007669"/>
    <property type="project" value="TreeGrafter"/>
</dbReference>
<keyword evidence="3" id="KW-0235">DNA replication</keyword>
<evidence type="ECO:0000313" key="9">
    <source>
        <dbReference type="EMBL" id="SFH56117.1"/>
    </source>
</evidence>
<dbReference type="RefSeq" id="WP_047390268.1">
    <property type="nucleotide sequence ID" value="NZ_FOQE01000003.1"/>
</dbReference>
<evidence type="ECO:0000313" key="10">
    <source>
        <dbReference type="Proteomes" id="UP000198668"/>
    </source>
</evidence>
<evidence type="ECO:0000256" key="2">
    <source>
        <dbReference type="ARBA" id="ARBA00022695"/>
    </source>
</evidence>
<protein>
    <recommendedName>
        <fullName evidence="7">DNA polymerase III polC-type</fullName>
    </recommendedName>
</protein>
<dbReference type="InterPro" id="IPR013520">
    <property type="entry name" value="Ribonucl_H"/>
</dbReference>
<feature type="domain" description="Exonuclease" evidence="8">
    <location>
        <begin position="2"/>
        <end position="167"/>
    </location>
</feature>
<evidence type="ECO:0000256" key="5">
    <source>
        <dbReference type="ARBA" id="ARBA00022839"/>
    </source>
</evidence>
<dbReference type="AlphaFoldDB" id="A0A1I3B1D2"/>
<organism evidence="9 10">
    <name type="scientific">Pisciglobus halotolerans</name>
    <dbReference type="NCBI Taxonomy" id="745365"/>
    <lineage>
        <taxon>Bacteria</taxon>
        <taxon>Bacillati</taxon>
        <taxon>Bacillota</taxon>
        <taxon>Bacilli</taxon>
        <taxon>Lactobacillales</taxon>
        <taxon>Carnobacteriaceae</taxon>
    </lineage>
</organism>
<keyword evidence="1" id="KW-0808">Transferase</keyword>
<keyword evidence="10" id="KW-1185">Reference proteome</keyword>
<gene>
    <name evidence="9" type="ORF">SAMN04489868_10325</name>
</gene>
<keyword evidence="5" id="KW-0269">Exonuclease</keyword>
<dbReference type="InterPro" id="IPR036397">
    <property type="entry name" value="RNaseH_sf"/>
</dbReference>
<dbReference type="GO" id="GO:0003676">
    <property type="term" value="F:nucleic acid binding"/>
    <property type="evidence" value="ECO:0007669"/>
    <property type="project" value="InterPro"/>
</dbReference>
<dbReference type="EMBL" id="FOQE01000003">
    <property type="protein sequence ID" value="SFH56117.1"/>
    <property type="molecule type" value="Genomic_DNA"/>
</dbReference>
<dbReference type="Gene3D" id="3.30.420.10">
    <property type="entry name" value="Ribonuclease H-like superfamily/Ribonuclease H"/>
    <property type="match status" value="1"/>
</dbReference>
<evidence type="ECO:0000259" key="8">
    <source>
        <dbReference type="SMART" id="SM00479"/>
    </source>
</evidence>
<dbReference type="SUPFAM" id="SSF53098">
    <property type="entry name" value="Ribonuclease H-like"/>
    <property type="match status" value="1"/>
</dbReference>
<evidence type="ECO:0000256" key="7">
    <source>
        <dbReference type="ARBA" id="ARBA00070925"/>
    </source>
</evidence>
<sequence length="177" mass="20201">MNFTAIDFETANRQRHSACSLALTVVRNSQVVDSYYTLLKPDTFFDWRNIQIHGIHETDVADAPNFAQIWPTIAPLFTENQLIVAHNLPFDRGVLQACLDYYDITQPHFQTLCTVQSSRKLLPEIPNHRLNTVCDYLGIPLHQHHNALADSTACANILLSLENQFGTYDLKRLVKHV</sequence>
<dbReference type="OrthoDB" id="9803913at2"/>
<dbReference type="GO" id="GO:0006260">
    <property type="term" value="P:DNA replication"/>
    <property type="evidence" value="ECO:0007669"/>
    <property type="project" value="UniProtKB-KW"/>
</dbReference>
<reference evidence="9 10" key="1">
    <citation type="submission" date="2016-10" db="EMBL/GenBank/DDBJ databases">
        <authorList>
            <person name="de Groot N.N."/>
        </authorList>
    </citation>
    <scope>NUCLEOTIDE SEQUENCE [LARGE SCALE GENOMIC DNA]</scope>
    <source>
        <strain evidence="9 10">DSM 27630</strain>
    </source>
</reference>
<proteinExistence type="predicted"/>
<dbReference type="InterPro" id="IPR012337">
    <property type="entry name" value="RNaseH-like_sf"/>
</dbReference>
<keyword evidence="6" id="KW-0239">DNA-directed DNA polymerase</keyword>
<evidence type="ECO:0000256" key="6">
    <source>
        <dbReference type="ARBA" id="ARBA00022932"/>
    </source>
</evidence>
<dbReference type="SMART" id="SM00479">
    <property type="entry name" value="EXOIII"/>
    <property type="match status" value="1"/>
</dbReference>
<dbReference type="GO" id="GO:0005829">
    <property type="term" value="C:cytosol"/>
    <property type="evidence" value="ECO:0007669"/>
    <property type="project" value="TreeGrafter"/>
</dbReference>
<accession>A0A1I3B1D2</accession>
<dbReference type="Proteomes" id="UP000198668">
    <property type="component" value="Unassembled WGS sequence"/>
</dbReference>
<evidence type="ECO:0000256" key="3">
    <source>
        <dbReference type="ARBA" id="ARBA00022705"/>
    </source>
</evidence>
<dbReference type="PANTHER" id="PTHR30231">
    <property type="entry name" value="DNA POLYMERASE III SUBUNIT EPSILON"/>
    <property type="match status" value="1"/>
</dbReference>
<keyword evidence="2" id="KW-0548">Nucleotidyltransferase</keyword>
<evidence type="ECO:0000256" key="1">
    <source>
        <dbReference type="ARBA" id="ARBA00022679"/>
    </source>
</evidence>
<keyword evidence="5" id="KW-0378">Hydrolase</keyword>